<organism evidence="4 5">
    <name type="scientific">Myxozyma melibiosi</name>
    <dbReference type="NCBI Taxonomy" id="54550"/>
    <lineage>
        <taxon>Eukaryota</taxon>
        <taxon>Fungi</taxon>
        <taxon>Dikarya</taxon>
        <taxon>Ascomycota</taxon>
        <taxon>Saccharomycotina</taxon>
        <taxon>Lipomycetes</taxon>
        <taxon>Lipomycetales</taxon>
        <taxon>Lipomycetaceae</taxon>
        <taxon>Myxozyma</taxon>
    </lineage>
</organism>
<accession>A0ABR1F3G7</accession>
<protein>
    <submittedName>
        <fullName evidence="4">Oxo-4-hydroxy-4-carboxy-5-ureidoimidazoline decarboxylase</fullName>
    </submittedName>
</protein>
<dbReference type="RefSeq" id="XP_064767409.1">
    <property type="nucleotide sequence ID" value="XM_064911149.1"/>
</dbReference>
<dbReference type="GeneID" id="90036661"/>
<dbReference type="InterPro" id="IPR036778">
    <property type="entry name" value="OHCU_decarboxylase_sf"/>
</dbReference>
<dbReference type="PANTHER" id="PTHR37987">
    <property type="entry name" value="CHROMOSOME 9, WHOLE GENOME SHOTGUN SEQUENCE"/>
    <property type="match status" value="1"/>
</dbReference>
<reference evidence="4 5" key="1">
    <citation type="submission" date="2024-03" db="EMBL/GenBank/DDBJ databases">
        <title>Genome-scale model development and genomic sequencing of the oleaginous clade Lipomyces.</title>
        <authorList>
            <consortium name="Lawrence Berkeley National Laboratory"/>
            <person name="Czajka J.J."/>
            <person name="Han Y."/>
            <person name="Kim J."/>
            <person name="Mondo S.J."/>
            <person name="Hofstad B.A."/>
            <person name="Robles A."/>
            <person name="Haridas S."/>
            <person name="Riley R."/>
            <person name="LaButti K."/>
            <person name="Pangilinan J."/>
            <person name="Andreopoulos W."/>
            <person name="Lipzen A."/>
            <person name="Yan J."/>
            <person name="Wang M."/>
            <person name="Ng V."/>
            <person name="Grigoriev I.V."/>
            <person name="Spatafora J.W."/>
            <person name="Magnuson J.K."/>
            <person name="Baker S.E."/>
            <person name="Pomraning K.R."/>
        </authorList>
    </citation>
    <scope>NUCLEOTIDE SEQUENCE [LARGE SCALE GENOMIC DNA]</scope>
    <source>
        <strain evidence="4 5">Phaff 52-87</strain>
    </source>
</reference>
<gene>
    <name evidence="4" type="ORF">BZA70DRAFT_268224</name>
</gene>
<proteinExistence type="predicted"/>
<evidence type="ECO:0000313" key="4">
    <source>
        <dbReference type="EMBL" id="KAK7204376.1"/>
    </source>
</evidence>
<dbReference type="PANTHER" id="PTHR37987:SF1">
    <property type="entry name" value="OXO-4-HYDROXY-4-CARBOXY-5-UREIDOIMIDAZOLINE DECARBOXYLASE DOMAIN-CONTAINING PROTEIN"/>
    <property type="match status" value="1"/>
</dbReference>
<keyword evidence="5" id="KW-1185">Reference proteome</keyword>
<evidence type="ECO:0000256" key="1">
    <source>
        <dbReference type="ARBA" id="ARBA00022631"/>
    </source>
</evidence>
<keyword evidence="1" id="KW-0659">Purine metabolism</keyword>
<dbReference type="Pfam" id="PF09349">
    <property type="entry name" value="OHCU_decarbox"/>
    <property type="match status" value="1"/>
</dbReference>
<evidence type="ECO:0000256" key="2">
    <source>
        <dbReference type="SAM" id="Coils"/>
    </source>
</evidence>
<sequence length="177" mass="19562">MSEYTLPPPSAFKSLTDAQRIEIITHLFEQSPALENLITSQFDTADSYSAFISSTRTLLLDLSSVALTDPSSKSALLEILAAHPRLGARKITSDHSVAEQKSLQGESEALAKLNQEYEEKFPGLRYVVFVNGRPRDVIMANMRERIARGDYELEKAEAANAMCDIATDRARKLGADI</sequence>
<dbReference type="Proteomes" id="UP001498771">
    <property type="component" value="Unassembled WGS sequence"/>
</dbReference>
<dbReference type="EMBL" id="JBBJBU010000008">
    <property type="protein sequence ID" value="KAK7204376.1"/>
    <property type="molecule type" value="Genomic_DNA"/>
</dbReference>
<dbReference type="SUPFAM" id="SSF158694">
    <property type="entry name" value="UraD-Like"/>
    <property type="match status" value="1"/>
</dbReference>
<comment type="caution">
    <text evidence="4">The sequence shown here is derived from an EMBL/GenBank/DDBJ whole genome shotgun (WGS) entry which is preliminary data.</text>
</comment>
<feature type="domain" description="Oxo-4-hydroxy-4-carboxy-5-ureidoimidazoline decarboxylase" evidence="3">
    <location>
        <begin position="14"/>
        <end position="171"/>
    </location>
</feature>
<evidence type="ECO:0000259" key="3">
    <source>
        <dbReference type="Pfam" id="PF09349"/>
    </source>
</evidence>
<dbReference type="Gene3D" id="1.10.3330.10">
    <property type="entry name" value="Oxo-4-hydroxy-4-carboxy-5-ureidoimidazoline decarboxylase"/>
    <property type="match status" value="1"/>
</dbReference>
<name>A0ABR1F3G7_9ASCO</name>
<dbReference type="InterPro" id="IPR018020">
    <property type="entry name" value="OHCU_decarboxylase"/>
</dbReference>
<feature type="coiled-coil region" evidence="2">
    <location>
        <begin position="100"/>
        <end position="159"/>
    </location>
</feature>
<evidence type="ECO:0000313" key="5">
    <source>
        <dbReference type="Proteomes" id="UP001498771"/>
    </source>
</evidence>
<keyword evidence="2" id="KW-0175">Coiled coil</keyword>